<dbReference type="PANTHER" id="PTHR47431:SF1">
    <property type="entry name" value="ZN(II)2CYS6 TRANSCRIPTION FACTOR (EUROFUNG)"/>
    <property type="match status" value="1"/>
</dbReference>
<protein>
    <recommendedName>
        <fullName evidence="3">Transcription factor domain-containing protein</fullName>
    </recommendedName>
</protein>
<reference evidence="2" key="1">
    <citation type="submission" date="2016-02" db="EMBL/GenBank/DDBJ databases">
        <title>Draft genome sequence of Microdochium bolleyi, a fungal endophyte of beachgrass.</title>
        <authorList>
            <consortium name="DOE Joint Genome Institute"/>
            <person name="David A.S."/>
            <person name="May G."/>
            <person name="Haridas S."/>
            <person name="Lim J."/>
            <person name="Wang M."/>
            <person name="Labutti K."/>
            <person name="Lipzen A."/>
            <person name="Barry K."/>
            <person name="Grigoriev I.V."/>
        </authorList>
    </citation>
    <scope>NUCLEOTIDE SEQUENCE [LARGE SCALE GENOMIC DNA]</scope>
    <source>
        <strain evidence="2">J235TASD1</strain>
    </source>
</reference>
<gene>
    <name evidence="1" type="ORF">Micbo1qcDRAFT_232236</name>
</gene>
<proteinExistence type="predicted"/>
<dbReference type="AlphaFoldDB" id="A0A136JCE5"/>
<organism evidence="1 2">
    <name type="scientific">Microdochium bolleyi</name>
    <dbReference type="NCBI Taxonomy" id="196109"/>
    <lineage>
        <taxon>Eukaryota</taxon>
        <taxon>Fungi</taxon>
        <taxon>Dikarya</taxon>
        <taxon>Ascomycota</taxon>
        <taxon>Pezizomycotina</taxon>
        <taxon>Sordariomycetes</taxon>
        <taxon>Xylariomycetidae</taxon>
        <taxon>Xylariales</taxon>
        <taxon>Microdochiaceae</taxon>
        <taxon>Microdochium</taxon>
    </lineage>
</organism>
<evidence type="ECO:0000313" key="1">
    <source>
        <dbReference type="EMBL" id="KXJ94839.1"/>
    </source>
</evidence>
<evidence type="ECO:0008006" key="3">
    <source>
        <dbReference type="Google" id="ProtNLM"/>
    </source>
</evidence>
<evidence type="ECO:0000313" key="2">
    <source>
        <dbReference type="Proteomes" id="UP000070501"/>
    </source>
</evidence>
<dbReference type="EMBL" id="KQ964247">
    <property type="protein sequence ID" value="KXJ94839.1"/>
    <property type="molecule type" value="Genomic_DNA"/>
</dbReference>
<keyword evidence="2" id="KW-1185">Reference proteome</keyword>
<accession>A0A136JCE5</accession>
<dbReference type="Proteomes" id="UP000070501">
    <property type="component" value="Unassembled WGS sequence"/>
</dbReference>
<dbReference type="PANTHER" id="PTHR47431">
    <property type="entry name" value="ZN(II)2CYS6 TRANSCRIPTION FACTOR (EUROFUNG)-RELATED"/>
    <property type="match status" value="1"/>
</dbReference>
<name>A0A136JCE5_9PEZI</name>
<sequence>MAQLPVTTTQMSCGILSDDMLAGYHMSSTVGDAFSGSASPQWEEANLLISTYGTPTDSSPAFSQTSYTSPGPGLAIDQFSQVPRIPHTLGIPPPPAPPHYHDQCIDAFYSNFYPAHPIGPPRDKLHSQQVYSSKLDDPTTSPSPLIAAMMSAGSRYLDPSPDGTGLADAAVQQLYSPNFARDGHLVQAMLIVAVCLDADLQRETARVVCADAERLAVEIGMGSASFAAVHAQGDPRLEESWRRTWWELYVVKTAVEGCATGPGNHYGDGDGDGAGAGGDKQGFANFFVYEEESVADGYGGMTYEGYRYPPLIA</sequence>
<dbReference type="CDD" id="cd12148">
    <property type="entry name" value="fungal_TF_MHR"/>
    <property type="match status" value="1"/>
</dbReference>
<dbReference type="STRING" id="196109.A0A136JCE5"/>
<dbReference type="InParanoid" id="A0A136JCE5"/>
<dbReference type="OrthoDB" id="5367487at2759"/>